<gene>
    <name evidence="2" type="ORF">C1853_08940</name>
    <name evidence="1" type="ORF">C1871_08895</name>
</gene>
<reference evidence="3 4" key="1">
    <citation type="journal article" date="2018" name="Elife">
        <title>Discovery and characterization of a prevalent human gut bacterial enzyme sufficient for the inactivation of a family of plant toxins.</title>
        <authorList>
            <person name="Koppel N."/>
            <person name="Bisanz J.E."/>
            <person name="Pandelia M.E."/>
            <person name="Turnbaugh P.J."/>
            <person name="Balskus E.P."/>
        </authorList>
    </citation>
    <scope>NUCLEOTIDE SEQUENCE [LARGE SCALE GENOMIC DNA]</scope>
    <source>
        <strain evidence="2 4">16A</strain>
        <strain evidence="1 3">FAA1-1-60AUCSF</strain>
    </source>
</reference>
<dbReference type="Proteomes" id="UP000253915">
    <property type="component" value="Unassembled WGS sequence"/>
</dbReference>
<dbReference type="AlphaFoldDB" id="A0A369NLI6"/>
<dbReference type="EMBL" id="PPUQ01000010">
    <property type="protein sequence ID" value="RDC37939.1"/>
    <property type="molecule type" value="Genomic_DNA"/>
</dbReference>
<dbReference type="EMBL" id="PPTY01000013">
    <property type="protein sequence ID" value="RDB85007.1"/>
    <property type="molecule type" value="Genomic_DNA"/>
</dbReference>
<name>A0A369NLI6_EGGLN</name>
<evidence type="ECO:0000313" key="4">
    <source>
        <dbReference type="Proteomes" id="UP000253915"/>
    </source>
</evidence>
<evidence type="ECO:0000313" key="2">
    <source>
        <dbReference type="EMBL" id="RDC37939.1"/>
    </source>
</evidence>
<proteinExistence type="predicted"/>
<organism evidence="1 3">
    <name type="scientific">Eggerthella lenta</name>
    <name type="common">Eubacterium lentum</name>
    <dbReference type="NCBI Taxonomy" id="84112"/>
    <lineage>
        <taxon>Bacteria</taxon>
        <taxon>Bacillati</taxon>
        <taxon>Actinomycetota</taxon>
        <taxon>Coriobacteriia</taxon>
        <taxon>Eggerthellales</taxon>
        <taxon>Eggerthellaceae</taxon>
        <taxon>Eggerthella</taxon>
    </lineage>
</organism>
<evidence type="ECO:0000313" key="3">
    <source>
        <dbReference type="Proteomes" id="UP000253857"/>
    </source>
</evidence>
<evidence type="ECO:0000313" key="1">
    <source>
        <dbReference type="EMBL" id="RDB85007.1"/>
    </source>
</evidence>
<sequence length="101" mass="11168">MDVKEAAKRAAAYTADIETVMDPKSLSEFLSKSGFAIESTHFDDAHNRWEIGVGFVREFDRGGIDGIASLSSVWDRMPLQGTRTYKTVTISDESGDVVSYE</sequence>
<dbReference type="Proteomes" id="UP000253857">
    <property type="component" value="Unassembled WGS sequence"/>
</dbReference>
<comment type="caution">
    <text evidence="1">The sequence shown here is derived from an EMBL/GenBank/DDBJ whole genome shotgun (WGS) entry which is preliminary data.</text>
</comment>
<accession>A0A369NLI6</accession>
<protein>
    <submittedName>
        <fullName evidence="1">Uncharacterized protein</fullName>
    </submittedName>
</protein>